<dbReference type="GO" id="GO:0005524">
    <property type="term" value="F:ATP binding"/>
    <property type="evidence" value="ECO:0007669"/>
    <property type="project" value="UniProtKB-KW"/>
</dbReference>
<evidence type="ECO:0000256" key="11">
    <source>
        <dbReference type="SAM" id="MobiDB-lite"/>
    </source>
</evidence>
<reference evidence="15" key="3">
    <citation type="submission" date="2025-05" db="UniProtKB">
        <authorList>
            <consortium name="Ensembl"/>
        </authorList>
    </citation>
    <scope>IDENTIFICATION</scope>
    <source>
        <strain evidence="15">JP 163 A</strain>
    </source>
</reference>
<dbReference type="GeneTree" id="ENSGT00940000163653"/>
<dbReference type="InterPro" id="IPR036612">
    <property type="entry name" value="KH_dom_type_1_sf"/>
</dbReference>
<keyword evidence="6 8" id="KW-0694">RNA-binding</keyword>
<dbReference type="EC" id="3.6.4.13" evidence="1"/>
<evidence type="ECO:0000256" key="5">
    <source>
        <dbReference type="ARBA" id="ARBA00022840"/>
    </source>
</evidence>
<dbReference type="PROSITE" id="PS50084">
    <property type="entry name" value="KH_TYPE_1"/>
    <property type="match status" value="1"/>
</dbReference>
<dbReference type="SMART" id="SM00490">
    <property type="entry name" value="HELICc"/>
    <property type="match status" value="1"/>
</dbReference>
<evidence type="ECO:0000259" key="14">
    <source>
        <dbReference type="PROSITE" id="PS51195"/>
    </source>
</evidence>
<feature type="region of interest" description="Disordered" evidence="11">
    <location>
        <begin position="46"/>
        <end position="95"/>
    </location>
</feature>
<dbReference type="Gene3D" id="3.40.50.300">
    <property type="entry name" value="P-loop containing nucleotide triphosphate hydrolases"/>
    <property type="match status" value="2"/>
</dbReference>
<dbReference type="SUPFAM" id="SSF54791">
    <property type="entry name" value="Eukaryotic type KH-domain (KH-domain type I)"/>
    <property type="match status" value="1"/>
</dbReference>
<dbReference type="Gene3D" id="3.30.1370.10">
    <property type="entry name" value="K Homology domain, type 1"/>
    <property type="match status" value="1"/>
</dbReference>
<dbReference type="Pfam" id="PF00270">
    <property type="entry name" value="DEAD"/>
    <property type="match status" value="1"/>
</dbReference>
<evidence type="ECO:0000256" key="10">
    <source>
        <dbReference type="RuleBase" id="RU000492"/>
    </source>
</evidence>
<evidence type="ECO:0000256" key="4">
    <source>
        <dbReference type="ARBA" id="ARBA00022806"/>
    </source>
</evidence>
<dbReference type="GO" id="GO:0003724">
    <property type="term" value="F:RNA helicase activity"/>
    <property type="evidence" value="ECO:0007669"/>
    <property type="project" value="UniProtKB-EC"/>
</dbReference>
<dbReference type="CDD" id="cd22430">
    <property type="entry name" value="KH-I_DDX43_DDX53"/>
    <property type="match status" value="1"/>
</dbReference>
<evidence type="ECO:0000256" key="3">
    <source>
        <dbReference type="ARBA" id="ARBA00022801"/>
    </source>
</evidence>
<dbReference type="CDD" id="cd17958">
    <property type="entry name" value="DEADc_DDX43_DDX53"/>
    <property type="match status" value="1"/>
</dbReference>
<evidence type="ECO:0000256" key="2">
    <source>
        <dbReference type="ARBA" id="ARBA00022741"/>
    </source>
</evidence>
<dbReference type="AlphaFoldDB" id="M4ARS4"/>
<feature type="compositionally biased region" description="Basic and acidic residues" evidence="11">
    <location>
        <begin position="52"/>
        <end position="88"/>
    </location>
</feature>
<dbReference type="GO" id="GO:0016787">
    <property type="term" value="F:hydrolase activity"/>
    <property type="evidence" value="ECO:0007669"/>
    <property type="project" value="UniProtKB-KW"/>
</dbReference>
<feature type="region of interest" description="Disordered" evidence="11">
    <location>
        <begin position="681"/>
        <end position="703"/>
    </location>
</feature>
<dbReference type="PROSITE" id="PS51194">
    <property type="entry name" value="HELICASE_CTER"/>
    <property type="match status" value="1"/>
</dbReference>
<dbReference type="HOGENOM" id="CLU_003041_16_8_1"/>
<keyword evidence="3 10" id="KW-0378">Hydrolase</keyword>
<dbReference type="Pfam" id="PF00013">
    <property type="entry name" value="KH_1"/>
    <property type="match status" value="1"/>
</dbReference>
<dbReference type="Ensembl" id="ENSXMAT00000040911.1">
    <property type="protein sequence ID" value="ENSXMAP00000024805.1"/>
    <property type="gene ID" value="ENSXMAG00000017126.2"/>
</dbReference>
<dbReference type="STRING" id="8083.ENSXMAP00000017169"/>
<dbReference type="SMART" id="SM00487">
    <property type="entry name" value="DEXDc"/>
    <property type="match status" value="1"/>
</dbReference>
<sequence length="703" mass="78938">MSDWEDEYDECGVAIEKPAPNLSATNSTLLGKDSQGHGSVYSGIKTQTWFREPSEARVESRRDAFEFRSRRGETDRGEGPEDRRRGSEVSDGSQPLTFKVENMSIGRIIGRGGAKIRELEESSGARIKITRGDYDGDVAISGSSAAQEKARELIEDLILGISSQFSYAPARGLYSDVEMFEGRSVTGINRNNSAWSKEAPQAASDGPASSVIDWNDIRQNRKKFEELKWKELPPLKKNFYTEAVSVSMLTPDEVAAWRKENNNIFVDDIKEEGEKRPIPNPCRTFLEAFQPYPEIMENIERVGFVKPTPIQSQAWPVLLIGEDLIAIAQTGTGKTLAYLLPGFIHMDGQPVLRAERGGPGMLVLTPTRELALQIEAECSKYSFKGYKSICVYGGGDRRGQINLVKSGVDIVIATPGRLNDLQMNNLINLHSITYLVLDEADRMLDMGFEPQILKILLDIRPDRQTVMTSATWPTGVRRLAKSYLKNPMMVYVGTLDLAAVNTVQQTLEIVKEEEKKMFVFDFIRNMQPQDKVLIFVGKKITADDLSSDMSLQGIAVQCLHGDREQSSREEALQDFKDSRVRILVATDLASRGLDVHDITHVFNYDFPRNIEEYVHRVGRTGRAGRSGAAITLLTRDNWRMASELISILERAGQDVPEDLVLMAERYEKHKIEKKMYSPRGHGWGGRGGGGWRDGKDRSQNWRF</sequence>
<name>M4ARS4_XIPMA</name>
<feature type="region of interest" description="Disordered" evidence="11">
    <location>
        <begin position="19"/>
        <end position="38"/>
    </location>
</feature>
<keyword evidence="16" id="KW-1185">Reference proteome</keyword>
<dbReference type="InterPro" id="IPR027417">
    <property type="entry name" value="P-loop_NTPase"/>
</dbReference>
<dbReference type="InterPro" id="IPR000629">
    <property type="entry name" value="RNA-helicase_DEAD-box_CS"/>
</dbReference>
<dbReference type="InterPro" id="IPR014014">
    <property type="entry name" value="RNA_helicase_DEAD_Q_motif"/>
</dbReference>
<feature type="compositionally biased region" description="Gly residues" evidence="11">
    <location>
        <begin position="681"/>
        <end position="691"/>
    </location>
</feature>
<evidence type="ECO:0000256" key="8">
    <source>
        <dbReference type="PROSITE-ProRule" id="PRU00117"/>
    </source>
</evidence>
<evidence type="ECO:0000259" key="12">
    <source>
        <dbReference type="PROSITE" id="PS51192"/>
    </source>
</evidence>
<evidence type="ECO:0000256" key="6">
    <source>
        <dbReference type="ARBA" id="ARBA00022884"/>
    </source>
</evidence>
<reference evidence="16" key="1">
    <citation type="submission" date="2012-01" db="EMBL/GenBank/DDBJ databases">
        <authorList>
            <person name="Walter R."/>
            <person name="Schartl M."/>
            <person name="Warren W."/>
        </authorList>
    </citation>
    <scope>NUCLEOTIDE SEQUENCE [LARGE SCALE GENOMIC DNA]</scope>
    <source>
        <strain evidence="16">JP 163 A</strain>
    </source>
</reference>
<organism evidence="15 16">
    <name type="scientific">Xiphophorus maculatus</name>
    <name type="common">Southern platyfish</name>
    <name type="synonym">Platypoecilus maculatus</name>
    <dbReference type="NCBI Taxonomy" id="8083"/>
    <lineage>
        <taxon>Eukaryota</taxon>
        <taxon>Metazoa</taxon>
        <taxon>Chordata</taxon>
        <taxon>Craniata</taxon>
        <taxon>Vertebrata</taxon>
        <taxon>Euteleostomi</taxon>
        <taxon>Actinopterygii</taxon>
        <taxon>Neopterygii</taxon>
        <taxon>Teleostei</taxon>
        <taxon>Neoteleostei</taxon>
        <taxon>Acanthomorphata</taxon>
        <taxon>Ovalentaria</taxon>
        <taxon>Atherinomorphae</taxon>
        <taxon>Cyprinodontiformes</taxon>
        <taxon>Poeciliidae</taxon>
        <taxon>Poeciliinae</taxon>
        <taxon>Xiphophorus</taxon>
    </lineage>
</organism>
<keyword evidence="4 10" id="KW-0347">Helicase</keyword>
<keyword evidence="2 10" id="KW-0547">Nucleotide-binding</keyword>
<dbReference type="SMART" id="SM00322">
    <property type="entry name" value="KH"/>
    <property type="match status" value="1"/>
</dbReference>
<dbReference type="CDD" id="cd18787">
    <property type="entry name" value="SF2_C_DEAD"/>
    <property type="match status" value="1"/>
</dbReference>
<dbReference type="Ensembl" id="ENSXMAT00000017193.2">
    <property type="protein sequence ID" value="ENSXMAP00000017169.1"/>
    <property type="gene ID" value="ENSXMAG00000017126.2"/>
</dbReference>
<evidence type="ECO:0000256" key="1">
    <source>
        <dbReference type="ARBA" id="ARBA00012552"/>
    </source>
</evidence>
<dbReference type="InterPro" id="IPR011545">
    <property type="entry name" value="DEAD/DEAH_box_helicase_dom"/>
</dbReference>
<dbReference type="InterPro" id="IPR004087">
    <property type="entry name" value="KH_dom"/>
</dbReference>
<dbReference type="Proteomes" id="UP000002852">
    <property type="component" value="Unassembled WGS sequence"/>
</dbReference>
<feature type="domain" description="Helicase ATP-binding" evidence="12">
    <location>
        <begin position="315"/>
        <end position="490"/>
    </location>
</feature>
<protein>
    <recommendedName>
        <fullName evidence="1">RNA helicase</fullName>
        <ecNumber evidence="1">3.6.4.13</ecNumber>
    </recommendedName>
</protein>
<dbReference type="Pfam" id="PF00271">
    <property type="entry name" value="Helicase_C"/>
    <property type="match status" value="1"/>
</dbReference>
<dbReference type="PROSITE" id="PS51195">
    <property type="entry name" value="Q_MOTIF"/>
    <property type="match status" value="1"/>
</dbReference>
<dbReference type="PANTHER" id="PTHR47958">
    <property type="entry name" value="ATP-DEPENDENT RNA HELICASE DBP3"/>
    <property type="match status" value="1"/>
</dbReference>
<dbReference type="PROSITE" id="PS51192">
    <property type="entry name" value="HELICASE_ATP_BIND_1"/>
    <property type="match status" value="1"/>
</dbReference>
<feature type="compositionally biased region" description="Basic and acidic residues" evidence="11">
    <location>
        <begin position="692"/>
        <end position="703"/>
    </location>
</feature>
<dbReference type="OrthoDB" id="196131at2759"/>
<dbReference type="FunFam" id="3.40.50.300:FF:000079">
    <property type="entry name" value="probable ATP-dependent RNA helicase DDX17"/>
    <property type="match status" value="1"/>
</dbReference>
<dbReference type="FunFam" id="3.40.50.300:FF:000008">
    <property type="entry name" value="ATP-dependent RNA helicase RhlB"/>
    <property type="match status" value="1"/>
</dbReference>
<dbReference type="GO" id="GO:0003723">
    <property type="term" value="F:RNA binding"/>
    <property type="evidence" value="ECO:0007669"/>
    <property type="project" value="UniProtKB-UniRule"/>
</dbReference>
<comment type="similarity">
    <text evidence="10">Belongs to the DEAD box helicase family.</text>
</comment>
<comment type="catalytic activity">
    <reaction evidence="7">
        <text>ATP + H2O = ADP + phosphate + H(+)</text>
        <dbReference type="Rhea" id="RHEA:13065"/>
        <dbReference type="ChEBI" id="CHEBI:15377"/>
        <dbReference type="ChEBI" id="CHEBI:15378"/>
        <dbReference type="ChEBI" id="CHEBI:30616"/>
        <dbReference type="ChEBI" id="CHEBI:43474"/>
        <dbReference type="ChEBI" id="CHEBI:456216"/>
        <dbReference type="EC" id="3.6.4.13"/>
    </reaction>
</comment>
<keyword evidence="5 10" id="KW-0067">ATP-binding</keyword>
<dbReference type="InterPro" id="IPR004088">
    <property type="entry name" value="KH_dom_type_1"/>
</dbReference>
<dbReference type="OMA" id="RWAKCPP"/>
<feature type="domain" description="DEAD-box RNA helicase Q" evidence="14">
    <location>
        <begin position="284"/>
        <end position="312"/>
    </location>
</feature>
<feature type="domain" description="Helicase C-terminal" evidence="13">
    <location>
        <begin position="502"/>
        <end position="663"/>
    </location>
</feature>
<reference evidence="16" key="2">
    <citation type="journal article" date="2013" name="Nat. Genet.">
        <title>The genome of the platyfish, Xiphophorus maculatus, provides insights into evolutionary adaptation and several complex traits.</title>
        <authorList>
            <person name="Schartl M."/>
            <person name="Walter R.B."/>
            <person name="Shen Y."/>
            <person name="Garcia T."/>
            <person name="Catchen J."/>
            <person name="Amores A."/>
            <person name="Braasch I."/>
            <person name="Chalopin D."/>
            <person name="Volff J.N."/>
            <person name="Lesch K.P."/>
            <person name="Bisazza A."/>
            <person name="Minx P."/>
            <person name="Hillier L."/>
            <person name="Wilson R.K."/>
            <person name="Fuerstenberg S."/>
            <person name="Boore J."/>
            <person name="Searle S."/>
            <person name="Postlethwait J.H."/>
            <person name="Warren W.C."/>
        </authorList>
    </citation>
    <scope>NUCLEOTIDE SEQUENCE [LARGE SCALE GENOMIC DNA]</scope>
    <source>
        <strain evidence="16">JP 163 A</strain>
    </source>
</reference>
<evidence type="ECO:0000259" key="13">
    <source>
        <dbReference type="PROSITE" id="PS51194"/>
    </source>
</evidence>
<dbReference type="PROSITE" id="PS00039">
    <property type="entry name" value="DEAD_ATP_HELICASE"/>
    <property type="match status" value="1"/>
</dbReference>
<evidence type="ECO:0000256" key="9">
    <source>
        <dbReference type="PROSITE-ProRule" id="PRU00552"/>
    </source>
</evidence>
<evidence type="ECO:0000313" key="15">
    <source>
        <dbReference type="Ensembl" id="ENSXMAP00000017169.1"/>
    </source>
</evidence>
<feature type="short sequence motif" description="Q motif" evidence="9">
    <location>
        <begin position="284"/>
        <end position="312"/>
    </location>
</feature>
<dbReference type="InterPro" id="IPR014001">
    <property type="entry name" value="Helicase_ATP-bd"/>
</dbReference>
<dbReference type="InterPro" id="IPR001650">
    <property type="entry name" value="Helicase_C-like"/>
</dbReference>
<evidence type="ECO:0000313" key="16">
    <source>
        <dbReference type="Proteomes" id="UP000002852"/>
    </source>
</evidence>
<evidence type="ECO:0000256" key="7">
    <source>
        <dbReference type="ARBA" id="ARBA00047984"/>
    </source>
</evidence>
<accession>M4ARS4</accession>
<dbReference type="SUPFAM" id="SSF52540">
    <property type="entry name" value="P-loop containing nucleoside triphosphate hydrolases"/>
    <property type="match status" value="1"/>
</dbReference>
<proteinExistence type="inferred from homology"/>
<dbReference type="eggNOG" id="KOG0336">
    <property type="taxonomic scope" value="Eukaryota"/>
</dbReference>